<dbReference type="RefSeq" id="WP_007473031.1">
    <property type="nucleotide sequence ID" value="NZ_ABCJ01000001.1"/>
</dbReference>
<dbReference type="GO" id="GO:0033194">
    <property type="term" value="P:response to hydroperoxide"/>
    <property type="evidence" value="ECO:0007669"/>
    <property type="project" value="TreeGrafter"/>
</dbReference>
<dbReference type="Pfam" id="PF03883">
    <property type="entry name" value="H2O2_YaaD"/>
    <property type="match status" value="1"/>
</dbReference>
<dbReference type="AlphaFoldDB" id="A0AAI9AHF9"/>
<gene>
    <name evidence="1" type="ORF">CMTB2_02083</name>
</gene>
<reference evidence="1 2" key="1">
    <citation type="journal article" date="2011" name="Stand. Genomic Sci.">
        <title>Draft genome sequence of Caminibacter mediatlanticus strain TB-2, an epsilonproteobacterium isolated from a deep-sea hydrothermal vent.</title>
        <authorList>
            <person name="Giovannelli D."/>
            <person name="Ferriera S."/>
            <person name="Johnson J."/>
            <person name="Kravitz S."/>
            <person name="Perez-Rodriguez I."/>
            <person name="Ricci J."/>
            <person name="O'Brien C."/>
            <person name="Voordeckers J.W."/>
            <person name="Bini E."/>
            <person name="Vetriani C."/>
        </authorList>
    </citation>
    <scope>NUCLEOTIDE SEQUENCE [LARGE SCALE GENOMIC DNA]</scope>
    <source>
        <strain evidence="1 2">TB-2</strain>
    </source>
</reference>
<dbReference type="PANTHER" id="PTHR30283:SF4">
    <property type="entry name" value="PEROXIDE STRESS RESISTANCE PROTEIN YAAA"/>
    <property type="match status" value="1"/>
</dbReference>
<comment type="caution">
    <text evidence="1">The sequence shown here is derived from an EMBL/GenBank/DDBJ whole genome shotgun (WGS) entry which is preliminary data.</text>
</comment>
<evidence type="ECO:0008006" key="3">
    <source>
        <dbReference type="Google" id="ProtNLM"/>
    </source>
</evidence>
<organism evidence="1 2">
    <name type="scientific">Caminibacter mediatlanticus TB-2</name>
    <dbReference type="NCBI Taxonomy" id="391592"/>
    <lineage>
        <taxon>Bacteria</taxon>
        <taxon>Pseudomonadati</taxon>
        <taxon>Campylobacterota</taxon>
        <taxon>Epsilonproteobacteria</taxon>
        <taxon>Nautiliales</taxon>
        <taxon>Nautiliaceae</taxon>
        <taxon>Caminibacter</taxon>
    </lineage>
</organism>
<accession>A0AAI9AHF9</accession>
<proteinExistence type="predicted"/>
<protein>
    <recommendedName>
        <fullName evidence="3">YaaA family protein</fullName>
    </recommendedName>
</protein>
<sequence length="241" mass="28392">MKILFSPSEAKKKGGEKEFEFNFLFPHLNKKRKEVVDKYNDFIKKASKEELQKLFGVKEVEEFLGDIYSKKTFPAIKRYSGVAYDYLDFDSLGENAKNYIYKNVIIFSNLFGPISAGDFIPEYKLKQGEKIGDFEPWKFYKKHFSKALDEYLENEDILDLRAGFYSKFYSPKKDVFTFKFLKNGKVVSHFAKAYRGIILREVAKRKVDTIDELLKLEIENLQIKEIIESKKKKEIICEIKE</sequence>
<dbReference type="InterPro" id="IPR005583">
    <property type="entry name" value="YaaA"/>
</dbReference>
<dbReference type="Proteomes" id="UP000003288">
    <property type="component" value="Unassembled WGS sequence"/>
</dbReference>
<dbReference type="GO" id="GO:0005829">
    <property type="term" value="C:cytosol"/>
    <property type="evidence" value="ECO:0007669"/>
    <property type="project" value="TreeGrafter"/>
</dbReference>
<dbReference type="PANTHER" id="PTHR30283">
    <property type="entry name" value="PEROXIDE STRESS RESPONSE PROTEIN YAAA"/>
    <property type="match status" value="1"/>
</dbReference>
<evidence type="ECO:0000313" key="2">
    <source>
        <dbReference type="Proteomes" id="UP000003288"/>
    </source>
</evidence>
<evidence type="ECO:0000313" key="1">
    <source>
        <dbReference type="EMBL" id="EDM24266.1"/>
    </source>
</evidence>
<name>A0AAI9AHF9_9BACT</name>
<dbReference type="EMBL" id="ABCJ01000001">
    <property type="protein sequence ID" value="EDM24266.1"/>
    <property type="molecule type" value="Genomic_DNA"/>
</dbReference>